<dbReference type="InterPro" id="IPR003779">
    <property type="entry name" value="CMD-like"/>
</dbReference>
<comment type="caution">
    <text evidence="2">The sequence shown here is derived from an EMBL/GenBank/DDBJ whole genome shotgun (WGS) entry which is preliminary data.</text>
</comment>
<evidence type="ECO:0000313" key="3">
    <source>
        <dbReference type="Proteomes" id="UP000192796"/>
    </source>
</evidence>
<dbReference type="InterPro" id="IPR029032">
    <property type="entry name" value="AhpD-like"/>
</dbReference>
<name>A0A1V9FUG7_9BACT</name>
<dbReference type="SUPFAM" id="SSF69118">
    <property type="entry name" value="AhpD-like"/>
    <property type="match status" value="1"/>
</dbReference>
<reference evidence="2 3" key="1">
    <citation type="submission" date="2016-03" db="EMBL/GenBank/DDBJ databases">
        <title>Niastella vici sp. nov., isolated from farmland soil.</title>
        <authorList>
            <person name="Chen L."/>
            <person name="Wang D."/>
            <person name="Yang S."/>
            <person name="Wang G."/>
        </authorList>
    </citation>
    <scope>NUCLEOTIDE SEQUENCE [LARGE SCALE GENOMIC DNA]</scope>
    <source>
        <strain evidence="2 3">DJ57</strain>
    </source>
</reference>
<dbReference type="STRING" id="1703345.A3860_30900"/>
<evidence type="ECO:0000259" key="1">
    <source>
        <dbReference type="Pfam" id="PF02627"/>
    </source>
</evidence>
<dbReference type="PANTHER" id="PTHR34846:SF10">
    <property type="entry name" value="CYTOPLASMIC PROTEIN"/>
    <property type="match status" value="1"/>
</dbReference>
<dbReference type="Proteomes" id="UP000192796">
    <property type="component" value="Unassembled WGS sequence"/>
</dbReference>
<feature type="domain" description="Carboxymuconolactone decarboxylase-like" evidence="1">
    <location>
        <begin position="17"/>
        <end position="93"/>
    </location>
</feature>
<dbReference type="Pfam" id="PF02627">
    <property type="entry name" value="CMD"/>
    <property type="match status" value="1"/>
</dbReference>
<organism evidence="2 3">
    <name type="scientific">Niastella vici</name>
    <dbReference type="NCBI Taxonomy" id="1703345"/>
    <lineage>
        <taxon>Bacteria</taxon>
        <taxon>Pseudomonadati</taxon>
        <taxon>Bacteroidota</taxon>
        <taxon>Chitinophagia</taxon>
        <taxon>Chitinophagales</taxon>
        <taxon>Chitinophagaceae</taxon>
        <taxon>Niastella</taxon>
    </lineage>
</organism>
<dbReference type="AlphaFoldDB" id="A0A1V9FUG7"/>
<dbReference type="Gene3D" id="1.20.1290.10">
    <property type="entry name" value="AhpD-like"/>
    <property type="match status" value="1"/>
</dbReference>
<protein>
    <submittedName>
        <fullName evidence="2">Carboxymuconolactone decarboxylase</fullName>
    </submittedName>
</protein>
<accession>A0A1V9FUG7</accession>
<dbReference type="NCBIfam" id="TIGR00778">
    <property type="entry name" value="ahpD_dom"/>
    <property type="match status" value="1"/>
</dbReference>
<proteinExistence type="predicted"/>
<keyword evidence="3" id="KW-1185">Reference proteome</keyword>
<dbReference type="RefSeq" id="WP_081150357.1">
    <property type="nucleotide sequence ID" value="NZ_LVYD01000055.1"/>
</dbReference>
<dbReference type="PANTHER" id="PTHR34846">
    <property type="entry name" value="4-CARBOXYMUCONOLACTONE DECARBOXYLASE FAMILY PROTEIN (AFU_ORTHOLOGUE AFUA_6G11590)"/>
    <property type="match status" value="1"/>
</dbReference>
<sequence>MKQSINVFEKGQRALKALNTLGAYLSKSCVEQPLLHLIYYRVSQLNGCAFCLDMHSKDLLATGDNQQRLLVLNAYKEAPFYTERERAALAFADALTKLNGEPVDEATHEAACSQFSEEELIDLTFAIIAINSYNRVNLAFPNPAAVGSYQPGQYA</sequence>
<evidence type="ECO:0000313" key="2">
    <source>
        <dbReference type="EMBL" id="OQP61876.1"/>
    </source>
</evidence>
<dbReference type="InterPro" id="IPR004675">
    <property type="entry name" value="AhpD_core"/>
</dbReference>
<gene>
    <name evidence="2" type="ORF">A3860_30900</name>
</gene>
<dbReference type="EMBL" id="LVYD01000055">
    <property type="protein sequence ID" value="OQP61876.1"/>
    <property type="molecule type" value="Genomic_DNA"/>
</dbReference>
<dbReference type="GO" id="GO:0051920">
    <property type="term" value="F:peroxiredoxin activity"/>
    <property type="evidence" value="ECO:0007669"/>
    <property type="project" value="InterPro"/>
</dbReference>
<dbReference type="OrthoDB" id="9801997at2"/>